<dbReference type="EMBL" id="KN846958">
    <property type="protein sequence ID" value="KIW69588.1"/>
    <property type="molecule type" value="Genomic_DNA"/>
</dbReference>
<organism evidence="6 7">
    <name type="scientific">Phialophora macrospora</name>
    <dbReference type="NCBI Taxonomy" id="1851006"/>
    <lineage>
        <taxon>Eukaryota</taxon>
        <taxon>Fungi</taxon>
        <taxon>Dikarya</taxon>
        <taxon>Ascomycota</taxon>
        <taxon>Pezizomycotina</taxon>
        <taxon>Eurotiomycetes</taxon>
        <taxon>Chaetothyriomycetidae</taxon>
        <taxon>Chaetothyriales</taxon>
        <taxon>Herpotrichiellaceae</taxon>
        <taxon>Phialophora</taxon>
    </lineage>
</organism>
<dbReference type="Gene3D" id="4.10.240.10">
    <property type="entry name" value="Zn(2)-C6 fungal-type DNA-binding domain"/>
    <property type="match status" value="1"/>
</dbReference>
<dbReference type="SUPFAM" id="SSF57701">
    <property type="entry name" value="Zn2/Cys6 DNA-binding domain"/>
    <property type="match status" value="1"/>
</dbReference>
<feature type="domain" description="Zn(2)-C6 fungal-type" evidence="5">
    <location>
        <begin position="25"/>
        <end position="55"/>
    </location>
</feature>
<dbReference type="GO" id="GO:0001228">
    <property type="term" value="F:DNA-binding transcription activator activity, RNA polymerase II-specific"/>
    <property type="evidence" value="ECO:0007669"/>
    <property type="project" value="TreeGrafter"/>
</dbReference>
<dbReference type="PROSITE" id="PS50048">
    <property type="entry name" value="ZN2_CY6_FUNGAL_2"/>
    <property type="match status" value="1"/>
</dbReference>
<keyword evidence="2" id="KW-0238">DNA-binding</keyword>
<evidence type="ECO:0000256" key="1">
    <source>
        <dbReference type="ARBA" id="ARBA00023015"/>
    </source>
</evidence>
<dbReference type="Pfam" id="PF00172">
    <property type="entry name" value="Zn_clus"/>
    <property type="match status" value="1"/>
</dbReference>
<dbReference type="GO" id="GO:0008270">
    <property type="term" value="F:zinc ion binding"/>
    <property type="evidence" value="ECO:0007669"/>
    <property type="project" value="InterPro"/>
</dbReference>
<dbReference type="InterPro" id="IPR053157">
    <property type="entry name" value="Sterol_Uptake_Regulator"/>
</dbReference>
<evidence type="ECO:0000259" key="5">
    <source>
        <dbReference type="PROSITE" id="PS50048"/>
    </source>
</evidence>
<sequence>MLDRHPYPLREMTGSRNYHTKTRNGCSNCKRRRVRCNLQAPRCKHCERRGDECDYQYLSSPLPASHALEPARSQSDAVTRWSNPSPLPSQNVEPIQLLSNFVTRTATTLAWFSDTRWTWEVEVPLHAENNAFLRHALLATSALHICFLQPPNPSEYHLAAYRNCREATLLFRSTVTKITRENCIAVLAFSLLISVFQLGIIRSPANTTPEETSSQLIHALSALRGAWSLIGQLHSHLAQSPVSGLFSQRRHFKFEPLDENHRQAFERLESLNSLSSAPLEIRTSRAEAIRLLRSWFSATSGSPSTWLHLVYWPSSLPEEYISLLKENDPISLVIFCHWSVGIGRGSQKWFLAGWAEQTIDLTVRLLGPEWHPALEWPRKMR</sequence>
<keyword evidence="1" id="KW-0805">Transcription regulation</keyword>
<evidence type="ECO:0000313" key="7">
    <source>
        <dbReference type="Proteomes" id="UP000054266"/>
    </source>
</evidence>
<dbReference type="STRING" id="5601.A0A0D2FN06"/>
<name>A0A0D2FN06_9EURO</name>
<dbReference type="GO" id="GO:0003677">
    <property type="term" value="F:DNA binding"/>
    <property type="evidence" value="ECO:0007669"/>
    <property type="project" value="UniProtKB-KW"/>
</dbReference>
<reference evidence="6 7" key="1">
    <citation type="submission" date="2015-01" db="EMBL/GenBank/DDBJ databases">
        <title>The Genome Sequence of Capronia semiimmersa CBS27337.</title>
        <authorList>
            <consortium name="The Broad Institute Genomics Platform"/>
            <person name="Cuomo C."/>
            <person name="de Hoog S."/>
            <person name="Gorbushina A."/>
            <person name="Stielow B."/>
            <person name="Teixiera M."/>
            <person name="Abouelleil A."/>
            <person name="Chapman S.B."/>
            <person name="Priest M."/>
            <person name="Young S.K."/>
            <person name="Wortman J."/>
            <person name="Nusbaum C."/>
            <person name="Birren B."/>
        </authorList>
    </citation>
    <scope>NUCLEOTIDE SEQUENCE [LARGE SCALE GENOMIC DNA]</scope>
    <source>
        <strain evidence="6 7">CBS 27337</strain>
    </source>
</reference>
<keyword evidence="4" id="KW-0539">Nucleus</keyword>
<evidence type="ECO:0000313" key="6">
    <source>
        <dbReference type="EMBL" id="KIW69588.1"/>
    </source>
</evidence>
<proteinExistence type="predicted"/>
<dbReference type="CDD" id="cd00067">
    <property type="entry name" value="GAL4"/>
    <property type="match status" value="1"/>
</dbReference>
<accession>A0A0D2FN06</accession>
<keyword evidence="7" id="KW-1185">Reference proteome</keyword>
<dbReference type="InterPro" id="IPR036864">
    <property type="entry name" value="Zn2-C6_fun-type_DNA-bd_sf"/>
</dbReference>
<dbReference type="SMART" id="SM00066">
    <property type="entry name" value="GAL4"/>
    <property type="match status" value="1"/>
</dbReference>
<dbReference type="PANTHER" id="PTHR47784:SF5">
    <property type="entry name" value="STEROL UPTAKE CONTROL PROTEIN 2"/>
    <property type="match status" value="1"/>
</dbReference>
<dbReference type="AlphaFoldDB" id="A0A0D2FN06"/>
<evidence type="ECO:0000256" key="2">
    <source>
        <dbReference type="ARBA" id="ARBA00023125"/>
    </source>
</evidence>
<dbReference type="InterPro" id="IPR001138">
    <property type="entry name" value="Zn2Cys6_DnaBD"/>
</dbReference>
<dbReference type="HOGENOM" id="CLU_024934_5_2_1"/>
<evidence type="ECO:0000256" key="4">
    <source>
        <dbReference type="ARBA" id="ARBA00023242"/>
    </source>
</evidence>
<protein>
    <recommendedName>
        <fullName evidence="5">Zn(2)-C6 fungal-type domain-containing protein</fullName>
    </recommendedName>
</protein>
<gene>
    <name evidence="6" type="ORF">PV04_05458</name>
</gene>
<dbReference type="Proteomes" id="UP000054266">
    <property type="component" value="Unassembled WGS sequence"/>
</dbReference>
<dbReference type="PROSITE" id="PS00463">
    <property type="entry name" value="ZN2_CY6_FUNGAL_1"/>
    <property type="match status" value="1"/>
</dbReference>
<evidence type="ECO:0000256" key="3">
    <source>
        <dbReference type="ARBA" id="ARBA00023163"/>
    </source>
</evidence>
<dbReference type="PANTHER" id="PTHR47784">
    <property type="entry name" value="STEROL UPTAKE CONTROL PROTEIN 2"/>
    <property type="match status" value="1"/>
</dbReference>
<keyword evidence="3" id="KW-0804">Transcription</keyword>